<keyword evidence="5" id="KW-0282">Flagellum</keyword>
<feature type="region of interest" description="Disordered" evidence="9">
    <location>
        <begin position="352"/>
        <end position="386"/>
    </location>
</feature>
<evidence type="ECO:0000313" key="13">
    <source>
        <dbReference type="Proteomes" id="UP000290189"/>
    </source>
</evidence>
<evidence type="ECO:0000256" key="8">
    <source>
        <dbReference type="ARBA" id="ARBA00023273"/>
    </source>
</evidence>
<dbReference type="Proteomes" id="UP000290189">
    <property type="component" value="Unassembled WGS sequence"/>
</dbReference>
<keyword evidence="8" id="KW-0966">Cell projection</keyword>
<evidence type="ECO:0000313" key="12">
    <source>
        <dbReference type="Proteomes" id="UP000039324"/>
    </source>
</evidence>
<feature type="compositionally biased region" description="Basic residues" evidence="9">
    <location>
        <begin position="372"/>
        <end position="386"/>
    </location>
</feature>
<dbReference type="GO" id="GO:0044782">
    <property type="term" value="P:cilium organization"/>
    <property type="evidence" value="ECO:0007669"/>
    <property type="project" value="TreeGrafter"/>
</dbReference>
<protein>
    <recommendedName>
        <fullName evidence="3">Dynein regulatory complex protein 9</fullName>
    </recommendedName>
</protein>
<dbReference type="PANTHER" id="PTHR14871:SF1">
    <property type="entry name" value="DYNEIN REGULATORY COMPLEX PROTEIN 9"/>
    <property type="match status" value="1"/>
</dbReference>
<reference evidence="10 12" key="1">
    <citation type="submission" date="2015-02" db="EMBL/GenBank/DDBJ databases">
        <authorList>
            <person name="Chooi Y.-H."/>
        </authorList>
    </citation>
    <scope>NUCLEOTIDE SEQUENCE [LARGE SCALE GENOMIC DNA]</scope>
    <source>
        <strain evidence="10">E3</strain>
    </source>
</reference>
<comment type="subcellular location">
    <subcellularLocation>
        <location evidence="1">Cytoplasm</location>
        <location evidence="1">Cytoskeleton</location>
        <location evidence="1">Flagellum axoneme</location>
    </subcellularLocation>
</comment>
<keyword evidence="4" id="KW-0963">Cytoplasm</keyword>
<evidence type="ECO:0000256" key="6">
    <source>
        <dbReference type="ARBA" id="ARBA00023069"/>
    </source>
</evidence>
<evidence type="ECO:0000313" key="10">
    <source>
        <dbReference type="EMBL" id="CEO98955.1"/>
    </source>
</evidence>
<dbReference type="EMBL" id="CDSF01000088">
    <property type="protein sequence ID" value="CEO98955.1"/>
    <property type="molecule type" value="Genomic_DNA"/>
</dbReference>
<evidence type="ECO:0000256" key="9">
    <source>
        <dbReference type="SAM" id="MobiDB-lite"/>
    </source>
</evidence>
<keyword evidence="11" id="KW-0496">Mitochondrion</keyword>
<dbReference type="InterPro" id="IPR042618">
    <property type="entry name" value="IQCG"/>
</dbReference>
<dbReference type="PANTHER" id="PTHR14871">
    <property type="entry name" value="DYNEIN REGULATORY COMPLEX PROTEIN 9"/>
    <property type="match status" value="1"/>
</dbReference>
<dbReference type="Pfam" id="PF00612">
    <property type="entry name" value="IQ"/>
    <property type="match status" value="1"/>
</dbReference>
<keyword evidence="12" id="KW-1185">Reference proteome</keyword>
<dbReference type="AlphaFoldDB" id="A0A0G4IUK6"/>
<feature type="compositionally biased region" description="Basic and acidic residues" evidence="9">
    <location>
        <begin position="359"/>
        <end position="371"/>
    </location>
</feature>
<reference evidence="11 13" key="2">
    <citation type="submission" date="2018-03" db="EMBL/GenBank/DDBJ databases">
        <authorList>
            <person name="Fogelqvist J."/>
        </authorList>
    </citation>
    <scope>NUCLEOTIDE SEQUENCE [LARGE SCALE GENOMIC DNA]</scope>
</reference>
<dbReference type="OMA" id="KVEEWYA"/>
<dbReference type="PROSITE" id="PS50096">
    <property type="entry name" value="IQ"/>
    <property type="match status" value="1"/>
</dbReference>
<evidence type="ECO:0000256" key="2">
    <source>
        <dbReference type="ARBA" id="ARBA00008222"/>
    </source>
</evidence>
<dbReference type="SMART" id="SM00015">
    <property type="entry name" value="IQ"/>
    <property type="match status" value="1"/>
</dbReference>
<evidence type="ECO:0000256" key="5">
    <source>
        <dbReference type="ARBA" id="ARBA00022846"/>
    </source>
</evidence>
<dbReference type="InterPro" id="IPR000048">
    <property type="entry name" value="IQ_motif_EF-hand-BS"/>
</dbReference>
<geneLocation type="mitochondrion" evidence="11"/>
<name>A0A0G4IUK6_PLABS</name>
<evidence type="ECO:0000256" key="3">
    <source>
        <dbReference type="ARBA" id="ARBA00013738"/>
    </source>
</evidence>
<accession>A0A0G4IUK6</accession>
<comment type="similarity">
    <text evidence="2">Belongs to the DRC9 family.</text>
</comment>
<organism evidence="10 12">
    <name type="scientific">Plasmodiophora brassicae</name>
    <name type="common">Clubroot disease agent</name>
    <dbReference type="NCBI Taxonomy" id="37360"/>
    <lineage>
        <taxon>Eukaryota</taxon>
        <taxon>Sar</taxon>
        <taxon>Rhizaria</taxon>
        <taxon>Endomyxa</taxon>
        <taxon>Phytomyxea</taxon>
        <taxon>Plasmodiophorida</taxon>
        <taxon>Plasmodiophoridae</taxon>
        <taxon>Plasmodiophora</taxon>
    </lineage>
</organism>
<gene>
    <name evidence="10" type="ORF">PBRA_007069</name>
    <name evidence="11" type="ORF">PLBR_LOCUS2943</name>
</gene>
<dbReference type="EMBL" id="OVEO01000004">
    <property type="protein sequence ID" value="SPQ95728.1"/>
    <property type="molecule type" value="Genomic_DNA"/>
</dbReference>
<evidence type="ECO:0000256" key="4">
    <source>
        <dbReference type="ARBA" id="ARBA00022490"/>
    </source>
</evidence>
<sequence length="386" mass="43458">MLHHVDGRVMLADDPKLIVVHLIVESAIDKLDIVSHLTPPSTAVLDESIGSILAQRRILQAQYQRLMDRRAQQAPTWNRRTAASDAAAVEGVARSLRASDLAMQKRVQNEKALSTATSAKIRREKTRALAILQKAVKELEADGQCLSLVSVLEEEREHERRYKELVDAVRRTLASSSDLSKQLASEREQGDAEDAKRAAEIAALKSELERCRKALDGDQAMIEAQNAARVRSERRLAQADGEDMSNKIAVADSELTTQTKAFAFVDAYLKRRTETGEVDLSEWQKRRADDVSNAERKLGQLRADRDAQVKDLERCQAILKREQIARAKRIEQDRRAREREIAERRAATRIQAVFRGHRVRQEVRASRDAPGKKKKGKGKKGKKGKQ</sequence>
<evidence type="ECO:0000313" key="11">
    <source>
        <dbReference type="EMBL" id="SPQ95728.1"/>
    </source>
</evidence>
<keyword evidence="6" id="KW-0969">Cilium</keyword>
<keyword evidence="7" id="KW-0206">Cytoskeleton</keyword>
<evidence type="ECO:0000256" key="7">
    <source>
        <dbReference type="ARBA" id="ARBA00023212"/>
    </source>
</evidence>
<evidence type="ECO:0000256" key="1">
    <source>
        <dbReference type="ARBA" id="ARBA00004611"/>
    </source>
</evidence>
<dbReference type="Proteomes" id="UP000039324">
    <property type="component" value="Unassembled WGS sequence"/>
</dbReference>
<dbReference type="GO" id="GO:0031514">
    <property type="term" value="C:motile cilium"/>
    <property type="evidence" value="ECO:0007669"/>
    <property type="project" value="TreeGrafter"/>
</dbReference>
<proteinExistence type="inferred from homology"/>
<dbReference type="GO" id="GO:0005737">
    <property type="term" value="C:cytoplasm"/>
    <property type="evidence" value="ECO:0007669"/>
    <property type="project" value="TreeGrafter"/>
</dbReference>